<feature type="region of interest" description="Disordered" evidence="1">
    <location>
        <begin position="173"/>
        <end position="212"/>
    </location>
</feature>
<organism evidence="3 4">
    <name type="scientific">Corynebacterium gerontici</name>
    <dbReference type="NCBI Taxonomy" id="2079234"/>
    <lineage>
        <taxon>Bacteria</taxon>
        <taxon>Bacillati</taxon>
        <taxon>Actinomycetota</taxon>
        <taxon>Actinomycetes</taxon>
        <taxon>Mycobacteriales</taxon>
        <taxon>Corynebacteriaceae</taxon>
        <taxon>Corynebacterium</taxon>
    </lineage>
</organism>
<feature type="signal peptide" evidence="2">
    <location>
        <begin position="1"/>
        <end position="26"/>
    </location>
</feature>
<evidence type="ECO:0000313" key="3">
    <source>
        <dbReference type="EMBL" id="AZA10901.1"/>
    </source>
</evidence>
<keyword evidence="4" id="KW-1185">Reference proteome</keyword>
<dbReference type="OrthoDB" id="4426945at2"/>
<keyword evidence="2" id="KW-0732">Signal</keyword>
<sequence length="212" mass="22214" precursor="true">MKSLPRPLLALCVAAALPLAACSQEAQQSEATITADEEQTTTASASNEAKEDEGVSEARETFGSLVPASVFDDFDSCKPAGVKNSMDCSGPKVGQFQFSKSESKAASMTQLLTELRSARVVKDTGRAVVGWNTLGNTAVITVVDNDEGTVAQQMTSMDQDDPEDRIKELNLLEAPAVLESEKESESAAPSSEASASEASEANSEPTSSEEAS</sequence>
<dbReference type="AlphaFoldDB" id="A0A3G6IYP2"/>
<gene>
    <name evidence="3" type="ORF">CGERO_02885</name>
</gene>
<dbReference type="EMBL" id="CP033897">
    <property type="protein sequence ID" value="AZA10901.1"/>
    <property type="molecule type" value="Genomic_DNA"/>
</dbReference>
<reference evidence="3 4" key="1">
    <citation type="submission" date="2018-11" db="EMBL/GenBank/DDBJ databases">
        <authorList>
            <person name="Kleinhagauer T."/>
            <person name="Glaeser S.P."/>
            <person name="Spergser J."/>
            <person name="Ruckert C."/>
            <person name="Kaempfer P."/>
            <person name="Busse H.-J."/>
        </authorList>
    </citation>
    <scope>NUCLEOTIDE SEQUENCE [LARGE SCALE GENOMIC DNA]</scope>
    <source>
        <strain evidence="3 4">W8</strain>
    </source>
</reference>
<accession>A0A3G6IYP2</accession>
<dbReference type="KEGG" id="cgk:CGERO_02885"/>
<feature type="compositionally biased region" description="Low complexity" evidence="1">
    <location>
        <begin position="186"/>
        <end position="212"/>
    </location>
</feature>
<proteinExistence type="predicted"/>
<evidence type="ECO:0008006" key="5">
    <source>
        <dbReference type="Google" id="ProtNLM"/>
    </source>
</evidence>
<feature type="chain" id="PRO_5018101283" description="Secreted protein" evidence="2">
    <location>
        <begin position="27"/>
        <end position="212"/>
    </location>
</feature>
<evidence type="ECO:0000313" key="4">
    <source>
        <dbReference type="Proteomes" id="UP000271587"/>
    </source>
</evidence>
<dbReference type="Proteomes" id="UP000271587">
    <property type="component" value="Chromosome"/>
</dbReference>
<protein>
    <recommendedName>
        <fullName evidence="5">Secreted protein</fullName>
    </recommendedName>
</protein>
<dbReference type="RefSeq" id="WP_123933382.1">
    <property type="nucleotide sequence ID" value="NZ_CP033897.1"/>
</dbReference>
<feature type="compositionally biased region" description="Basic and acidic residues" evidence="1">
    <location>
        <begin position="48"/>
        <end position="59"/>
    </location>
</feature>
<evidence type="ECO:0000256" key="2">
    <source>
        <dbReference type="SAM" id="SignalP"/>
    </source>
</evidence>
<name>A0A3G6IYP2_9CORY</name>
<feature type="region of interest" description="Disordered" evidence="1">
    <location>
        <begin position="30"/>
        <end position="59"/>
    </location>
</feature>
<evidence type="ECO:0000256" key="1">
    <source>
        <dbReference type="SAM" id="MobiDB-lite"/>
    </source>
</evidence>